<evidence type="ECO:0000313" key="3">
    <source>
        <dbReference type="Proteomes" id="UP000037269"/>
    </source>
</evidence>
<dbReference type="Proteomes" id="UP000037269">
    <property type="component" value="Unassembled WGS sequence"/>
</dbReference>
<evidence type="ECO:0000313" key="2">
    <source>
        <dbReference type="EMBL" id="SDI91317.1"/>
    </source>
</evidence>
<evidence type="ECO:0000313" key="4">
    <source>
        <dbReference type="Proteomes" id="UP000182836"/>
    </source>
</evidence>
<dbReference type="AlphaFoldDB" id="A0A0D1VDN5"/>
<reference evidence="2 4" key="2">
    <citation type="submission" date="2016-10" db="EMBL/GenBank/DDBJ databases">
        <authorList>
            <person name="de Groot N.N."/>
        </authorList>
    </citation>
    <scope>NUCLEOTIDE SEQUENCE [LARGE SCALE GENOMIC DNA]</scope>
    <source>
        <strain evidence="2 4">DSM 2895</strain>
    </source>
</reference>
<organism evidence="1 3">
    <name type="scientific">Aneurinibacillus migulanus</name>
    <name type="common">Bacillus migulanus</name>
    <dbReference type="NCBI Taxonomy" id="47500"/>
    <lineage>
        <taxon>Bacteria</taxon>
        <taxon>Bacillati</taxon>
        <taxon>Bacillota</taxon>
        <taxon>Bacilli</taxon>
        <taxon>Bacillales</taxon>
        <taxon>Paenibacillaceae</taxon>
        <taxon>Aneurinibacillus group</taxon>
        <taxon>Aneurinibacillus</taxon>
    </lineage>
</organism>
<protein>
    <submittedName>
        <fullName evidence="1">Uncharacterized protein</fullName>
    </submittedName>
</protein>
<proteinExistence type="predicted"/>
<dbReference type="EMBL" id="LGUG01000004">
    <property type="protein sequence ID" value="KON94846.1"/>
    <property type="molecule type" value="Genomic_DNA"/>
</dbReference>
<dbReference type="GeneID" id="42304460"/>
<evidence type="ECO:0000313" key="1">
    <source>
        <dbReference type="EMBL" id="KON94846.1"/>
    </source>
</evidence>
<name>A0A0D1VDN5_ANEMI</name>
<keyword evidence="3" id="KW-1185">Reference proteome</keyword>
<reference evidence="1 3" key="1">
    <citation type="submission" date="2015-07" db="EMBL/GenBank/DDBJ databases">
        <title>Fjat-14205 dsm 2895.</title>
        <authorList>
            <person name="Liu B."/>
            <person name="Wang J."/>
            <person name="Zhu Y."/>
            <person name="Liu G."/>
            <person name="Chen Q."/>
            <person name="Chen Z."/>
            <person name="Lan J."/>
            <person name="Che J."/>
            <person name="Ge C."/>
            <person name="Shi H."/>
            <person name="Pan Z."/>
            <person name="Liu X."/>
        </authorList>
    </citation>
    <scope>NUCLEOTIDE SEQUENCE [LARGE SCALE GENOMIC DNA]</scope>
    <source>
        <strain evidence="1 3">DSM 2895</strain>
    </source>
</reference>
<gene>
    <name evidence="1" type="ORF">AF333_04460</name>
    <name evidence="2" type="ORF">SAMN04487909_10969</name>
</gene>
<sequence length="114" mass="12901">MDAIEQIAWEVAETFWQAGRTKFDFTFYLQTLDNLIGGDAAEEIWEYVQPMVQAILGGDNVDKLMLEEIKRSLESAKVAQRKNIEADDSLSASFEAGYATAMQAVLKMHETYEI</sequence>
<accession>A0A0D1VDN5</accession>
<dbReference type="EMBL" id="FNED01000009">
    <property type="protein sequence ID" value="SDI91317.1"/>
    <property type="molecule type" value="Genomic_DNA"/>
</dbReference>
<dbReference type="Proteomes" id="UP000182836">
    <property type="component" value="Unassembled WGS sequence"/>
</dbReference>
<dbReference type="STRING" id="47500.AF333_04460"/>
<dbReference type="RefSeq" id="WP_043065075.1">
    <property type="nucleotide sequence ID" value="NZ_BJOA01000067.1"/>
</dbReference>
<dbReference type="PATRIC" id="fig|47500.8.peg.5508"/>